<proteinExistence type="predicted"/>
<name>A0A183PYP1_9TREM</name>
<dbReference type="STRING" id="31246.A0A183PYP1"/>
<gene>
    <name evidence="1" type="ORF">SMTD_LOCUS19477</name>
</gene>
<accession>A0A183PYP1</accession>
<evidence type="ECO:0000313" key="1">
    <source>
        <dbReference type="EMBL" id="VDP79950.1"/>
    </source>
</evidence>
<protein>
    <submittedName>
        <fullName evidence="1">Uncharacterized protein</fullName>
    </submittedName>
</protein>
<dbReference type="AlphaFoldDB" id="A0A183PYP1"/>
<sequence>MDISNIIRGVFIRIFLALLILSVILKVVKEKVILWLYGQNADSGMSVLTRGYMISDVSTKRLRNSSVITSFQPSGSNMYGDPIRVTVSSIKAVEFCVLRDVSLSSFHDILTSDHKNLRDYIVTNATERHTVKPGSQDISIHANVQSCPDHSKRDKYSIVLGLVSSTLDSLDEEIVSLKIRM</sequence>
<evidence type="ECO:0000313" key="2">
    <source>
        <dbReference type="Proteomes" id="UP000269396"/>
    </source>
</evidence>
<organism evidence="1 2">
    <name type="scientific">Schistosoma mattheei</name>
    <dbReference type="NCBI Taxonomy" id="31246"/>
    <lineage>
        <taxon>Eukaryota</taxon>
        <taxon>Metazoa</taxon>
        <taxon>Spiralia</taxon>
        <taxon>Lophotrochozoa</taxon>
        <taxon>Platyhelminthes</taxon>
        <taxon>Trematoda</taxon>
        <taxon>Digenea</taxon>
        <taxon>Strigeidida</taxon>
        <taxon>Schistosomatoidea</taxon>
        <taxon>Schistosomatidae</taxon>
        <taxon>Schistosoma</taxon>
    </lineage>
</organism>
<dbReference type="EMBL" id="UZAL01042389">
    <property type="protein sequence ID" value="VDP79950.1"/>
    <property type="molecule type" value="Genomic_DNA"/>
</dbReference>
<dbReference type="Proteomes" id="UP000269396">
    <property type="component" value="Unassembled WGS sequence"/>
</dbReference>
<reference evidence="1 2" key="1">
    <citation type="submission" date="2018-11" db="EMBL/GenBank/DDBJ databases">
        <authorList>
            <consortium name="Pathogen Informatics"/>
        </authorList>
    </citation>
    <scope>NUCLEOTIDE SEQUENCE [LARGE SCALE GENOMIC DNA]</scope>
    <source>
        <strain>Denwood</strain>
        <strain evidence="2">Zambia</strain>
    </source>
</reference>
<keyword evidence="2" id="KW-1185">Reference proteome</keyword>